<dbReference type="Proteomes" id="UP001500074">
    <property type="component" value="Unassembled WGS sequence"/>
</dbReference>
<evidence type="ECO:0000313" key="1">
    <source>
        <dbReference type="EMBL" id="GAA5173707.1"/>
    </source>
</evidence>
<gene>
    <name evidence="1" type="ORF">GCM10023342_13030</name>
</gene>
<proteinExistence type="predicted"/>
<protein>
    <submittedName>
        <fullName evidence="1">Uncharacterized protein</fullName>
    </submittedName>
</protein>
<accession>A0ABP9RAH8</accession>
<evidence type="ECO:0000313" key="2">
    <source>
        <dbReference type="Proteomes" id="UP001500074"/>
    </source>
</evidence>
<sequence>MACMQCSVGSAIDSLVEPIAAARLYAGPIAADLTYEERIVSADMRMEAFDQSGSRGIGLYEYAAVDRRGIGKGFQQIMECVVGDG</sequence>
<comment type="caution">
    <text evidence="1">The sequence shown here is derived from an EMBL/GenBank/DDBJ whole genome shotgun (WGS) entry which is preliminary data.</text>
</comment>
<keyword evidence="2" id="KW-1185">Reference proteome</keyword>
<dbReference type="EMBL" id="BAABKI010000013">
    <property type="protein sequence ID" value="GAA5173707.1"/>
    <property type="molecule type" value="Genomic_DNA"/>
</dbReference>
<reference evidence="2" key="1">
    <citation type="journal article" date="2019" name="Int. J. Syst. Evol. Microbiol.">
        <title>The Global Catalogue of Microorganisms (GCM) 10K type strain sequencing project: providing services to taxonomists for standard genome sequencing and annotation.</title>
        <authorList>
            <consortium name="The Broad Institute Genomics Platform"/>
            <consortium name="The Broad Institute Genome Sequencing Center for Infectious Disease"/>
            <person name="Wu L."/>
            <person name="Ma J."/>
        </authorList>
    </citation>
    <scope>NUCLEOTIDE SEQUENCE [LARGE SCALE GENOMIC DNA]</scope>
    <source>
        <strain evidence="2">JCM 18472</strain>
    </source>
</reference>
<organism evidence="1 2">
    <name type="scientific">Modicisalibacter zincidurans</name>
    <dbReference type="NCBI Taxonomy" id="1178777"/>
    <lineage>
        <taxon>Bacteria</taxon>
        <taxon>Pseudomonadati</taxon>
        <taxon>Pseudomonadota</taxon>
        <taxon>Gammaproteobacteria</taxon>
        <taxon>Oceanospirillales</taxon>
        <taxon>Halomonadaceae</taxon>
        <taxon>Modicisalibacter</taxon>
    </lineage>
</organism>
<name>A0ABP9RAH8_9GAMM</name>